<protein>
    <submittedName>
        <fullName evidence="3">Uncharacterized protein</fullName>
    </submittedName>
</protein>
<sequence>MRPEVRSATVKYWLAFLPVNTTHEIGTQLMTRSTFILGIMGSDHSEVLSPAITKAVALSLTLLLNDDSKASSRIAAMELLARGFATWEPYLKTSELLRTLFAYATSEPAEFPVSGSSSGLLSSSNTNSSGTTSAQVTRQARNSIFQIATANTPLFVSTMTFDLMNAKKPADRTAILRVISLVVRKKPALLYSSVPRVAEAVVRTLDPNVPNMREVALQTATAMLHDLVKTYPSIDFHGPSQKLAVGTLEGAVIVYDLRTATRWVVLEGHTGPVTALSFSPDGRAVVSCSVQDSTVRMWRPNPGIFGILASSLSAGVPPGAAASGTDKGGRGALSASQKAYRTYPFGIDGGGERQSELPVTIILRDVKFEWPGDKSVRLRVKDMVMTFNV</sequence>
<feature type="compositionally biased region" description="Low complexity" evidence="2">
    <location>
        <begin position="114"/>
        <end position="133"/>
    </location>
</feature>
<dbReference type="SMART" id="SM00320">
    <property type="entry name" value="WD40"/>
    <property type="match status" value="2"/>
</dbReference>
<keyword evidence="1" id="KW-0853">WD repeat</keyword>
<feature type="region of interest" description="Disordered" evidence="2">
    <location>
        <begin position="111"/>
        <end position="135"/>
    </location>
</feature>
<dbReference type="Pfam" id="PF00400">
    <property type="entry name" value="WD40"/>
    <property type="match status" value="1"/>
</dbReference>
<dbReference type="Gene3D" id="2.130.10.10">
    <property type="entry name" value="YVTN repeat-like/Quinoprotein amine dehydrogenase"/>
    <property type="match status" value="1"/>
</dbReference>
<dbReference type="SUPFAM" id="SSF48371">
    <property type="entry name" value="ARM repeat"/>
    <property type="match status" value="1"/>
</dbReference>
<dbReference type="SUPFAM" id="SSF50978">
    <property type="entry name" value="WD40 repeat-like"/>
    <property type="match status" value="1"/>
</dbReference>
<evidence type="ECO:0000313" key="4">
    <source>
        <dbReference type="Proteomes" id="UP000274822"/>
    </source>
</evidence>
<dbReference type="InterPro" id="IPR001680">
    <property type="entry name" value="WD40_rpt"/>
</dbReference>
<dbReference type="AlphaFoldDB" id="A0A433QS86"/>
<dbReference type="PROSITE" id="PS50294">
    <property type="entry name" value="WD_REPEATS_REGION"/>
    <property type="match status" value="1"/>
</dbReference>
<dbReference type="PANTHER" id="PTHR44099:SF4">
    <property type="entry name" value="RABCONNECTIN-3B, ISOFORM A"/>
    <property type="match status" value="1"/>
</dbReference>
<dbReference type="PROSITE" id="PS50082">
    <property type="entry name" value="WD_REPEATS_2"/>
    <property type="match status" value="1"/>
</dbReference>
<dbReference type="InterPro" id="IPR016024">
    <property type="entry name" value="ARM-type_fold"/>
</dbReference>
<evidence type="ECO:0000256" key="1">
    <source>
        <dbReference type="PROSITE-ProRule" id="PRU00221"/>
    </source>
</evidence>
<dbReference type="InterPro" id="IPR049916">
    <property type="entry name" value="WDR72-like"/>
</dbReference>
<comment type="caution">
    <text evidence="3">The sequence shown here is derived from an EMBL/GenBank/DDBJ whole genome shotgun (WGS) entry which is preliminary data.</text>
</comment>
<dbReference type="EMBL" id="RBNJ01001891">
    <property type="protein sequence ID" value="RUS32643.1"/>
    <property type="molecule type" value="Genomic_DNA"/>
</dbReference>
<keyword evidence="4" id="KW-1185">Reference proteome</keyword>
<dbReference type="Proteomes" id="UP000274822">
    <property type="component" value="Unassembled WGS sequence"/>
</dbReference>
<proteinExistence type="predicted"/>
<evidence type="ECO:0000313" key="3">
    <source>
        <dbReference type="EMBL" id="RUS32643.1"/>
    </source>
</evidence>
<dbReference type="InterPro" id="IPR015943">
    <property type="entry name" value="WD40/YVTN_repeat-like_dom_sf"/>
</dbReference>
<accession>A0A433QS86</accession>
<feature type="repeat" description="WD" evidence="1">
    <location>
        <begin position="266"/>
        <end position="298"/>
    </location>
</feature>
<evidence type="ECO:0000256" key="2">
    <source>
        <dbReference type="SAM" id="MobiDB-lite"/>
    </source>
</evidence>
<organism evidence="3 4">
    <name type="scientific">Jimgerdemannia flammicorona</name>
    <dbReference type="NCBI Taxonomy" id="994334"/>
    <lineage>
        <taxon>Eukaryota</taxon>
        <taxon>Fungi</taxon>
        <taxon>Fungi incertae sedis</taxon>
        <taxon>Mucoromycota</taxon>
        <taxon>Mucoromycotina</taxon>
        <taxon>Endogonomycetes</taxon>
        <taxon>Endogonales</taxon>
        <taxon>Endogonaceae</taxon>
        <taxon>Jimgerdemannia</taxon>
    </lineage>
</organism>
<dbReference type="PANTHER" id="PTHR44099">
    <property type="entry name" value="RABCONNECTIN-3B, ISOFORM A"/>
    <property type="match status" value="1"/>
</dbReference>
<dbReference type="GO" id="GO:0005737">
    <property type="term" value="C:cytoplasm"/>
    <property type="evidence" value="ECO:0007669"/>
    <property type="project" value="TreeGrafter"/>
</dbReference>
<gene>
    <name evidence="3" type="ORF">BC938DRAFT_474774</name>
</gene>
<reference evidence="3 4" key="1">
    <citation type="journal article" date="2018" name="New Phytol.">
        <title>Phylogenomics of Endogonaceae and evolution of mycorrhizas within Mucoromycota.</title>
        <authorList>
            <person name="Chang Y."/>
            <person name="Desiro A."/>
            <person name="Na H."/>
            <person name="Sandor L."/>
            <person name="Lipzen A."/>
            <person name="Clum A."/>
            <person name="Barry K."/>
            <person name="Grigoriev I.V."/>
            <person name="Martin F.M."/>
            <person name="Stajich J.E."/>
            <person name="Smith M.E."/>
            <person name="Bonito G."/>
            <person name="Spatafora J.W."/>
        </authorList>
    </citation>
    <scope>NUCLEOTIDE SEQUENCE [LARGE SCALE GENOMIC DNA]</scope>
    <source>
        <strain evidence="3 4">AD002</strain>
    </source>
</reference>
<dbReference type="InterPro" id="IPR036322">
    <property type="entry name" value="WD40_repeat_dom_sf"/>
</dbReference>
<name>A0A433QS86_9FUNG</name>